<dbReference type="EMBL" id="QFRA01000002">
    <property type="protein sequence ID" value="PZR06513.1"/>
    <property type="molecule type" value="Genomic_DNA"/>
</dbReference>
<accession>A0A2W5T0Y0</accession>
<dbReference type="Proteomes" id="UP000249432">
    <property type="component" value="Unassembled WGS sequence"/>
</dbReference>
<comment type="caution">
    <text evidence="2">The sequence shown here is derived from an EMBL/GenBank/DDBJ whole genome shotgun (WGS) entry which is preliminary data.</text>
</comment>
<proteinExistence type="predicted"/>
<evidence type="ECO:0000313" key="3">
    <source>
        <dbReference type="Proteomes" id="UP000249432"/>
    </source>
</evidence>
<dbReference type="AlphaFoldDB" id="A0A2W5T0Y0"/>
<name>A0A2W5T0Y0_9CORY</name>
<feature type="region of interest" description="Disordered" evidence="1">
    <location>
        <begin position="224"/>
        <end position="243"/>
    </location>
</feature>
<protein>
    <submittedName>
        <fullName evidence="2">Uncharacterized protein</fullName>
    </submittedName>
</protein>
<dbReference type="RefSeq" id="WP_303734075.1">
    <property type="nucleotide sequence ID" value="NZ_QFRA01000002.1"/>
</dbReference>
<organism evidence="2 3">
    <name type="scientific">Corynebacterium kroppenstedtii</name>
    <dbReference type="NCBI Taxonomy" id="161879"/>
    <lineage>
        <taxon>Bacteria</taxon>
        <taxon>Bacillati</taxon>
        <taxon>Actinomycetota</taxon>
        <taxon>Actinomycetes</taxon>
        <taxon>Mycobacteriales</taxon>
        <taxon>Corynebacteriaceae</taxon>
        <taxon>Corynebacterium</taxon>
    </lineage>
</organism>
<reference evidence="2 3" key="1">
    <citation type="submission" date="2017-08" db="EMBL/GenBank/DDBJ databases">
        <title>Infants hospitalized years apart are colonized by the same room-sourced microbial strains.</title>
        <authorList>
            <person name="Brooks B."/>
            <person name="Olm M.R."/>
            <person name="Firek B.A."/>
            <person name="Baker R."/>
            <person name="Thomas B.C."/>
            <person name="Morowitz M.J."/>
            <person name="Banfield J.F."/>
        </authorList>
    </citation>
    <scope>NUCLEOTIDE SEQUENCE [LARGE SCALE GENOMIC DNA]</scope>
    <source>
        <strain evidence="2">S2_003_000_R1_3</strain>
    </source>
</reference>
<gene>
    <name evidence="2" type="ORF">DI525_01735</name>
</gene>
<sequence length="307" mass="32763">MPIHIVRCGGAPLPQDLPLPVHTVPTCPGRKDLHFIDELVARYLQHDPTPSLDEIAAQPDVDHLGAPGPDPRTPIDTVRLVVVGTDADLDAVATRLMRIDATWIELAYVPVLAGGDVLSDAHISPDESNVEAQSVIATSWGVADKPWSIALSGSVRPVPLIRDDSGRATLGVAEICSTDGSPFVGEIIIDDTTVGAPDENDFYGTRLVSTLDAPGIAAVAMTGPSAYSGDRTKSTRSSSPHERRGFLGRLFHRGPEAGAVDSAVLTGRAVQAGGKPFMVYRDGVPHPRALTRVTFYRHLRDMQVVRP</sequence>
<evidence type="ECO:0000256" key="1">
    <source>
        <dbReference type="SAM" id="MobiDB-lite"/>
    </source>
</evidence>
<evidence type="ECO:0000313" key="2">
    <source>
        <dbReference type="EMBL" id="PZR06513.1"/>
    </source>
</evidence>